<sequence>MKHTTALVAAIGLATTVAGANTATNNRHDTVNRRSVPVMKRDTAQQQDNKRVEPRSPLRYAFPGPRDDNNNNNNNNNNNGGSGNTLKDQATDAAWDMGTSYVEENTGIRLPDRNSGSSGGGSGFPFPDKRKRSVIEPRGGWSSGGGRSNRGGGLTDVLKDAAVDEGTRRFEEETGIDVPGRNGQSSSGSSSGGGWSSWRPWKNRKREITVDEVVEEVLDKINEEDGPKADDDTADALKEIVEDAAKKDDDESVSDVVEALTEASEDGDSKSKEDSTDTMEEILDAVSSDDADKKDDKDEETLAEKIEDLVDGDSSNSKSSHGDTLEEKLEELEKKTSKLDKDDPKAEMIDELIDELIDEAATLDEIPVEYFQYWMAVQSCLDPVHLLTTKGLMASHLSRRGTTPIIVTPTKTVERREEQPAVVMRGLAQPFGAEMAPTSSAGDGLLGRGTVGYLLVGAAVAMLAAGVAF</sequence>
<gene>
    <name evidence="3" type="ORF">B0T21DRAFT_385863</name>
</gene>
<keyword evidence="2" id="KW-0732">Signal</keyword>
<feature type="compositionally biased region" description="Acidic residues" evidence="1">
    <location>
        <begin position="276"/>
        <end position="289"/>
    </location>
</feature>
<evidence type="ECO:0000256" key="1">
    <source>
        <dbReference type="SAM" id="MobiDB-lite"/>
    </source>
</evidence>
<organism evidence="3 4">
    <name type="scientific">Apiosordaria backusii</name>
    <dbReference type="NCBI Taxonomy" id="314023"/>
    <lineage>
        <taxon>Eukaryota</taxon>
        <taxon>Fungi</taxon>
        <taxon>Dikarya</taxon>
        <taxon>Ascomycota</taxon>
        <taxon>Pezizomycotina</taxon>
        <taxon>Sordariomycetes</taxon>
        <taxon>Sordariomycetidae</taxon>
        <taxon>Sordariales</taxon>
        <taxon>Lasiosphaeriaceae</taxon>
        <taxon>Apiosordaria</taxon>
    </lineage>
</organism>
<protein>
    <submittedName>
        <fullName evidence="3">Uncharacterized protein</fullName>
    </submittedName>
</protein>
<dbReference type="AlphaFoldDB" id="A0AA40AX41"/>
<feature type="compositionally biased region" description="Basic and acidic residues" evidence="1">
    <location>
        <begin position="39"/>
        <end position="56"/>
    </location>
</feature>
<evidence type="ECO:0000313" key="3">
    <source>
        <dbReference type="EMBL" id="KAK0723626.1"/>
    </source>
</evidence>
<reference evidence="3" key="1">
    <citation type="submission" date="2023-06" db="EMBL/GenBank/DDBJ databases">
        <title>Genome-scale phylogeny and comparative genomics of the fungal order Sordariales.</title>
        <authorList>
            <consortium name="Lawrence Berkeley National Laboratory"/>
            <person name="Hensen N."/>
            <person name="Bonometti L."/>
            <person name="Westerberg I."/>
            <person name="Brannstrom I.O."/>
            <person name="Guillou S."/>
            <person name="Cros-Aarteil S."/>
            <person name="Calhoun S."/>
            <person name="Haridas S."/>
            <person name="Kuo A."/>
            <person name="Mondo S."/>
            <person name="Pangilinan J."/>
            <person name="Riley R."/>
            <person name="Labutti K."/>
            <person name="Andreopoulos B."/>
            <person name="Lipzen A."/>
            <person name="Chen C."/>
            <person name="Yanf M."/>
            <person name="Daum C."/>
            <person name="Ng V."/>
            <person name="Clum A."/>
            <person name="Steindorff A."/>
            <person name="Ohm R."/>
            <person name="Martin F."/>
            <person name="Silar P."/>
            <person name="Natvig D."/>
            <person name="Lalanne C."/>
            <person name="Gautier V."/>
            <person name="Ament-Velasquez S.L."/>
            <person name="Kruys A."/>
            <person name="Hutchinson M.I."/>
            <person name="Powell A.J."/>
            <person name="Barry K."/>
            <person name="Miller A.N."/>
            <person name="Grigoriev I.V."/>
            <person name="Debuchy R."/>
            <person name="Gladieux P."/>
            <person name="Thoren M.H."/>
            <person name="Johannesson H."/>
        </authorList>
    </citation>
    <scope>NUCLEOTIDE SEQUENCE</scope>
    <source>
        <strain evidence="3">CBS 540.89</strain>
    </source>
</reference>
<feature type="compositionally biased region" description="Low complexity" evidence="1">
    <location>
        <begin position="70"/>
        <end position="79"/>
    </location>
</feature>
<feature type="signal peptide" evidence="2">
    <location>
        <begin position="1"/>
        <end position="19"/>
    </location>
</feature>
<proteinExistence type="predicted"/>
<feature type="compositionally biased region" description="Gly residues" evidence="1">
    <location>
        <begin position="141"/>
        <end position="154"/>
    </location>
</feature>
<dbReference type="Proteomes" id="UP001172159">
    <property type="component" value="Unassembled WGS sequence"/>
</dbReference>
<name>A0AA40AX41_9PEZI</name>
<comment type="caution">
    <text evidence="3">The sequence shown here is derived from an EMBL/GenBank/DDBJ whole genome shotgun (WGS) entry which is preliminary data.</text>
</comment>
<accession>A0AA40AX41</accession>
<keyword evidence="4" id="KW-1185">Reference proteome</keyword>
<dbReference type="EMBL" id="JAUKTV010000011">
    <property type="protein sequence ID" value="KAK0723626.1"/>
    <property type="molecule type" value="Genomic_DNA"/>
</dbReference>
<evidence type="ECO:0000313" key="4">
    <source>
        <dbReference type="Proteomes" id="UP001172159"/>
    </source>
</evidence>
<feature type="chain" id="PRO_5041280326" evidence="2">
    <location>
        <begin position="20"/>
        <end position="469"/>
    </location>
</feature>
<feature type="region of interest" description="Disordered" evidence="1">
    <location>
        <begin position="107"/>
        <end position="328"/>
    </location>
</feature>
<feature type="compositionally biased region" description="Basic and acidic residues" evidence="1">
    <location>
        <begin position="157"/>
        <end position="172"/>
    </location>
</feature>
<feature type="region of interest" description="Disordered" evidence="1">
    <location>
        <begin position="23"/>
        <end position="88"/>
    </location>
</feature>
<feature type="compositionally biased region" description="Basic and acidic residues" evidence="1">
    <location>
        <begin position="290"/>
        <end position="308"/>
    </location>
</feature>
<feature type="compositionally biased region" description="Basic and acidic residues" evidence="1">
    <location>
        <begin position="217"/>
        <end position="249"/>
    </location>
</feature>
<evidence type="ECO:0000256" key="2">
    <source>
        <dbReference type="SAM" id="SignalP"/>
    </source>
</evidence>